<sequence>MYSPIFCHQLKNLIVLMQVMFIGDYELLICWNVLKVVVDQFKSLIKDGCYDGKLPRSYDEARMKKIYSVSTRCYYAFGALVNHLLMGRLFHMTQSTIYEEWIRNNARANERNRRNGRPRNFDRSKNFERRENMQTNRVPPGGPPPSNMGGPPPNMGEQPPNLGIRPQGGNMGGPPPNNWNNGPPQHYGGGPPHMGGGMPPQNNMGGGMRPQNMAGGMPNSAPPHYQQQAS</sequence>
<feature type="compositionally biased region" description="Gly residues" evidence="1">
    <location>
        <begin position="187"/>
        <end position="208"/>
    </location>
</feature>
<accession>A0A2U1PBD1</accession>
<feature type="region of interest" description="Disordered" evidence="1">
    <location>
        <begin position="109"/>
        <end position="230"/>
    </location>
</feature>
<feature type="compositionally biased region" description="Pro residues" evidence="1">
    <location>
        <begin position="140"/>
        <end position="154"/>
    </location>
</feature>
<organism evidence="2 3">
    <name type="scientific">Artemisia annua</name>
    <name type="common">Sweet wormwood</name>
    <dbReference type="NCBI Taxonomy" id="35608"/>
    <lineage>
        <taxon>Eukaryota</taxon>
        <taxon>Viridiplantae</taxon>
        <taxon>Streptophyta</taxon>
        <taxon>Embryophyta</taxon>
        <taxon>Tracheophyta</taxon>
        <taxon>Spermatophyta</taxon>
        <taxon>Magnoliopsida</taxon>
        <taxon>eudicotyledons</taxon>
        <taxon>Gunneridae</taxon>
        <taxon>Pentapetalae</taxon>
        <taxon>asterids</taxon>
        <taxon>campanulids</taxon>
        <taxon>Asterales</taxon>
        <taxon>Asteraceae</taxon>
        <taxon>Asteroideae</taxon>
        <taxon>Anthemideae</taxon>
        <taxon>Artemisiinae</taxon>
        <taxon>Artemisia</taxon>
    </lineage>
</organism>
<evidence type="ECO:0000313" key="3">
    <source>
        <dbReference type="Proteomes" id="UP000245207"/>
    </source>
</evidence>
<dbReference type="AlphaFoldDB" id="A0A2U1PBD1"/>
<keyword evidence="3" id="KW-1185">Reference proteome</keyword>
<dbReference type="EMBL" id="PKPP01001397">
    <property type="protein sequence ID" value="PWA83061.1"/>
    <property type="molecule type" value="Genomic_DNA"/>
</dbReference>
<dbReference type="STRING" id="35608.A0A2U1PBD1"/>
<evidence type="ECO:0000313" key="2">
    <source>
        <dbReference type="EMBL" id="PWA83061.1"/>
    </source>
</evidence>
<name>A0A2U1PBD1_ARTAN</name>
<reference evidence="2 3" key="1">
    <citation type="journal article" date="2018" name="Mol. Plant">
        <title>The genome of Artemisia annua provides insight into the evolution of Asteraceae family and artemisinin biosynthesis.</title>
        <authorList>
            <person name="Shen Q."/>
            <person name="Zhang L."/>
            <person name="Liao Z."/>
            <person name="Wang S."/>
            <person name="Yan T."/>
            <person name="Shi P."/>
            <person name="Liu M."/>
            <person name="Fu X."/>
            <person name="Pan Q."/>
            <person name="Wang Y."/>
            <person name="Lv Z."/>
            <person name="Lu X."/>
            <person name="Zhang F."/>
            <person name="Jiang W."/>
            <person name="Ma Y."/>
            <person name="Chen M."/>
            <person name="Hao X."/>
            <person name="Li L."/>
            <person name="Tang Y."/>
            <person name="Lv G."/>
            <person name="Zhou Y."/>
            <person name="Sun X."/>
            <person name="Brodelius P.E."/>
            <person name="Rose J.K.C."/>
            <person name="Tang K."/>
        </authorList>
    </citation>
    <scope>NUCLEOTIDE SEQUENCE [LARGE SCALE GENOMIC DNA]</scope>
    <source>
        <strain evidence="3">cv. Huhao1</strain>
        <tissue evidence="2">Leaf</tissue>
    </source>
</reference>
<evidence type="ECO:0000256" key="1">
    <source>
        <dbReference type="SAM" id="MobiDB-lite"/>
    </source>
</evidence>
<dbReference type="Proteomes" id="UP000245207">
    <property type="component" value="Unassembled WGS sequence"/>
</dbReference>
<gene>
    <name evidence="2" type="ORF">CTI12_AA171520</name>
</gene>
<feature type="compositionally biased region" description="Basic and acidic residues" evidence="1">
    <location>
        <begin position="109"/>
        <end position="132"/>
    </location>
</feature>
<proteinExistence type="predicted"/>
<protein>
    <submittedName>
        <fullName evidence="2">Uncharacterized protein</fullName>
    </submittedName>
</protein>
<comment type="caution">
    <text evidence="2">The sequence shown here is derived from an EMBL/GenBank/DDBJ whole genome shotgun (WGS) entry which is preliminary data.</text>
</comment>